<evidence type="ECO:0000313" key="4">
    <source>
        <dbReference type="Proteomes" id="UP001172155"/>
    </source>
</evidence>
<dbReference type="InterPro" id="IPR000198">
    <property type="entry name" value="RhoGAP_dom"/>
</dbReference>
<reference evidence="3" key="1">
    <citation type="submission" date="2023-06" db="EMBL/GenBank/DDBJ databases">
        <title>Genome-scale phylogeny and comparative genomics of the fungal order Sordariales.</title>
        <authorList>
            <consortium name="Lawrence Berkeley National Laboratory"/>
            <person name="Hensen N."/>
            <person name="Bonometti L."/>
            <person name="Westerberg I."/>
            <person name="Brannstrom I.O."/>
            <person name="Guillou S."/>
            <person name="Cros-Aarteil S."/>
            <person name="Calhoun S."/>
            <person name="Haridas S."/>
            <person name="Kuo A."/>
            <person name="Mondo S."/>
            <person name="Pangilinan J."/>
            <person name="Riley R."/>
            <person name="LaButti K."/>
            <person name="Andreopoulos B."/>
            <person name="Lipzen A."/>
            <person name="Chen C."/>
            <person name="Yanf M."/>
            <person name="Daum C."/>
            <person name="Ng V."/>
            <person name="Clum A."/>
            <person name="Steindorff A."/>
            <person name="Ohm R."/>
            <person name="Martin F."/>
            <person name="Silar P."/>
            <person name="Natvig D."/>
            <person name="Lalanne C."/>
            <person name="Gautier V."/>
            <person name="Ament-velasquez S.L."/>
            <person name="Kruys A."/>
            <person name="Hutchinson M.I."/>
            <person name="Powell A.J."/>
            <person name="Barry K."/>
            <person name="Miller A.N."/>
            <person name="Grigoriev I.V."/>
            <person name="Debuchy R."/>
            <person name="Gladieux P."/>
            <person name="Thoren M.H."/>
            <person name="Johannesson H."/>
        </authorList>
    </citation>
    <scope>NUCLEOTIDE SEQUENCE</scope>
    <source>
        <strain evidence="3">SMH3187-1</strain>
    </source>
</reference>
<dbReference type="Proteomes" id="UP001172155">
    <property type="component" value="Unassembled WGS sequence"/>
</dbReference>
<evidence type="ECO:0000256" key="1">
    <source>
        <dbReference type="SAM" id="MobiDB-lite"/>
    </source>
</evidence>
<proteinExistence type="predicted"/>
<feature type="region of interest" description="Disordered" evidence="1">
    <location>
        <begin position="128"/>
        <end position="246"/>
    </location>
</feature>
<sequence>MAFNSHHLKILPDLEDFELKKGYMRALIQFAEDGVIRDDESDTDSVVSMRTGGGNRNTLAPEKTYISCRISSVPAFTWPDDEALQDPDHDAEPTAADNDSILSASTAQSPGPLQETSAPLAITASRDLNLPPLTGLRPPPHPARKKPAKPLPLLSVQEEDPSKRSLSATDSPTHPPNPSLALLPPNRPSTSTAGTPSSSSLSASSRRRGGPKSLRSTSPRRSTSDSLFRLFRPSTKTNSTSPPTTTFLERRTLTPHARLAPGGGGVFATPLDLSVALAPMRIRVSHKGSAVSYRSLPVSVYKCAEYIRRTAPHPPTLFGEGMRRDGAVVALHAIFNTGPGYGATFDFDSHRGGYTAADAAHLILLYLESLPKPLIPPSGWSVWLTHGR</sequence>
<dbReference type="PROSITE" id="PS50238">
    <property type="entry name" value="RHOGAP"/>
    <property type="match status" value="1"/>
</dbReference>
<feature type="domain" description="Rho-GAP" evidence="2">
    <location>
        <begin position="275"/>
        <end position="388"/>
    </location>
</feature>
<dbReference type="GO" id="GO:0007165">
    <property type="term" value="P:signal transduction"/>
    <property type="evidence" value="ECO:0007669"/>
    <property type="project" value="InterPro"/>
</dbReference>
<organism evidence="3 4">
    <name type="scientific">Schizothecium vesticola</name>
    <dbReference type="NCBI Taxonomy" id="314040"/>
    <lineage>
        <taxon>Eukaryota</taxon>
        <taxon>Fungi</taxon>
        <taxon>Dikarya</taxon>
        <taxon>Ascomycota</taxon>
        <taxon>Pezizomycotina</taxon>
        <taxon>Sordariomycetes</taxon>
        <taxon>Sordariomycetidae</taxon>
        <taxon>Sordariales</taxon>
        <taxon>Schizotheciaceae</taxon>
        <taxon>Schizothecium</taxon>
    </lineage>
</organism>
<protein>
    <recommendedName>
        <fullName evidence="2">Rho-GAP domain-containing protein</fullName>
    </recommendedName>
</protein>
<evidence type="ECO:0000259" key="2">
    <source>
        <dbReference type="PROSITE" id="PS50238"/>
    </source>
</evidence>
<dbReference type="EMBL" id="JAUKUD010000004">
    <property type="protein sequence ID" value="KAK0747058.1"/>
    <property type="molecule type" value="Genomic_DNA"/>
</dbReference>
<dbReference type="Gene3D" id="1.10.555.10">
    <property type="entry name" value="Rho GTPase activation protein"/>
    <property type="match status" value="1"/>
</dbReference>
<accession>A0AA40K5U5</accession>
<name>A0AA40K5U5_9PEZI</name>
<evidence type="ECO:0000313" key="3">
    <source>
        <dbReference type="EMBL" id="KAK0747058.1"/>
    </source>
</evidence>
<keyword evidence="4" id="KW-1185">Reference proteome</keyword>
<feature type="compositionally biased region" description="Low complexity" evidence="1">
    <location>
        <begin position="211"/>
        <end position="246"/>
    </location>
</feature>
<gene>
    <name evidence="3" type="ORF">B0T18DRAFT_429904</name>
</gene>
<feature type="compositionally biased region" description="Low complexity" evidence="1">
    <location>
        <begin position="179"/>
        <end position="204"/>
    </location>
</feature>
<dbReference type="AlphaFoldDB" id="A0AA40K5U5"/>
<dbReference type="InterPro" id="IPR008936">
    <property type="entry name" value="Rho_GTPase_activation_prot"/>
</dbReference>
<dbReference type="SUPFAM" id="SSF48350">
    <property type="entry name" value="GTPase activation domain, GAP"/>
    <property type="match status" value="1"/>
</dbReference>
<comment type="caution">
    <text evidence="3">The sequence shown here is derived from an EMBL/GenBank/DDBJ whole genome shotgun (WGS) entry which is preliminary data.</text>
</comment>